<dbReference type="OrthoDB" id="10265785at2759"/>
<feature type="domain" description="Helicase C-terminal" evidence="11">
    <location>
        <begin position="297"/>
        <end position="448"/>
    </location>
</feature>
<dbReference type="EC" id="3.6.4.13" evidence="1"/>
<dbReference type="Pfam" id="PF00271">
    <property type="entry name" value="Helicase_C"/>
    <property type="match status" value="1"/>
</dbReference>
<dbReference type="Pfam" id="PF00270">
    <property type="entry name" value="DEAD"/>
    <property type="match status" value="1"/>
</dbReference>
<accession>G4TDG3</accession>
<evidence type="ECO:0000256" key="9">
    <source>
        <dbReference type="RuleBase" id="RU000492"/>
    </source>
</evidence>
<gene>
    <name evidence="13" type="ORF">PIIN_03264</name>
</gene>
<dbReference type="GO" id="GO:0003724">
    <property type="term" value="F:RNA helicase activity"/>
    <property type="evidence" value="ECO:0007669"/>
    <property type="project" value="UniProtKB-EC"/>
</dbReference>
<evidence type="ECO:0000256" key="6">
    <source>
        <dbReference type="ARBA" id="ARBA00022884"/>
    </source>
</evidence>
<keyword evidence="14" id="KW-1185">Reference proteome</keyword>
<keyword evidence="2 9" id="KW-0547">Nucleotide-binding</keyword>
<dbReference type="EMBL" id="CAFZ01000053">
    <property type="protein sequence ID" value="CCA69365.1"/>
    <property type="molecule type" value="Genomic_DNA"/>
</dbReference>
<dbReference type="GO" id="GO:0016787">
    <property type="term" value="F:hydrolase activity"/>
    <property type="evidence" value="ECO:0007669"/>
    <property type="project" value="UniProtKB-KW"/>
</dbReference>
<evidence type="ECO:0000313" key="14">
    <source>
        <dbReference type="Proteomes" id="UP000007148"/>
    </source>
</evidence>
<keyword evidence="5 9" id="KW-0067">ATP-binding</keyword>
<dbReference type="PROSITE" id="PS51192">
    <property type="entry name" value="HELICASE_ATP_BIND_1"/>
    <property type="match status" value="1"/>
</dbReference>
<dbReference type="InterPro" id="IPR011545">
    <property type="entry name" value="DEAD/DEAH_box_helicase_dom"/>
</dbReference>
<dbReference type="STRING" id="1109443.G4TDG3"/>
<protein>
    <recommendedName>
        <fullName evidence="1">RNA helicase</fullName>
        <ecNumber evidence="1">3.6.4.13</ecNumber>
    </recommendedName>
</protein>
<feature type="domain" description="Helicase ATP-binding" evidence="10">
    <location>
        <begin position="105"/>
        <end position="269"/>
    </location>
</feature>
<evidence type="ECO:0000256" key="5">
    <source>
        <dbReference type="ARBA" id="ARBA00022840"/>
    </source>
</evidence>
<comment type="caution">
    <text evidence="13">The sequence shown here is derived from an EMBL/GenBank/DDBJ whole genome shotgun (WGS) entry which is preliminary data.</text>
</comment>
<dbReference type="InterPro" id="IPR027417">
    <property type="entry name" value="P-loop_NTPase"/>
</dbReference>
<reference evidence="13 14" key="1">
    <citation type="journal article" date="2011" name="PLoS Pathog.">
        <title>Endophytic Life Strategies Decoded by Genome and Transcriptome Analyses of the Mutualistic Root Symbiont Piriformospora indica.</title>
        <authorList>
            <person name="Zuccaro A."/>
            <person name="Lahrmann U."/>
            <person name="Guldener U."/>
            <person name="Langen G."/>
            <person name="Pfiffi S."/>
            <person name="Biedenkopf D."/>
            <person name="Wong P."/>
            <person name="Samans B."/>
            <person name="Grimm C."/>
            <person name="Basiewicz M."/>
            <person name="Murat C."/>
            <person name="Martin F."/>
            <person name="Kogel K.H."/>
        </authorList>
    </citation>
    <scope>NUCLEOTIDE SEQUENCE [LARGE SCALE GENOMIC DNA]</scope>
    <source>
        <strain evidence="13 14">DSM 11827</strain>
    </source>
</reference>
<dbReference type="FunFam" id="3.40.50.300:FF:000849">
    <property type="entry name" value="ATP-dependent RNA helicase DBP5"/>
    <property type="match status" value="1"/>
</dbReference>
<sequence>MSVQKDDDGFVTSVGPSTGAVETLAADLAKALPTESEGSTQDPIGLLKSEFEVEITLADQQADPNSPLYSVKSFDELGLTPELAKGVRSMGFIRPSKIQERALPLMLNNPPQNMIAQSQAGTGKTAAFTLAMLSRVDVSIAETQAICLAPTRELARQIMSVVAEMGKFTTVTTGYAIKETPPSPNAHIVIGTAGTMLDLISKKVIKPETIKIFVLDEADNMLEKGTLGDQTLRVKNRMPKTVQTLLFSATFPPHVRAFATKFAPRANEIMLKTEELSLDSVKQFYLDCDSEKHKFEILVQLYSLLVVGQSIIFVQRRDTADSVAARMIAEGHKVTSLTGSHQAGDRDQTIDDFRDGKTKVLITTNVIARGIDITQVNLVINYDLPLTASGEPDVETYLHRIGRTGRFGRKGVSINFVHDRATWNKMHFIETALGKPIERIATTDLDEMEAILRSALKDKGKATGSAGPSQHQS</sequence>
<dbReference type="InterPro" id="IPR014014">
    <property type="entry name" value="RNA_helicase_DEAD_Q_motif"/>
</dbReference>
<evidence type="ECO:0000256" key="7">
    <source>
        <dbReference type="ARBA" id="ARBA00047984"/>
    </source>
</evidence>
<dbReference type="GO" id="GO:0003723">
    <property type="term" value="F:RNA binding"/>
    <property type="evidence" value="ECO:0007669"/>
    <property type="project" value="UniProtKB-KW"/>
</dbReference>
<dbReference type="eggNOG" id="KOG0332">
    <property type="taxonomic scope" value="Eukaryota"/>
</dbReference>
<evidence type="ECO:0000259" key="11">
    <source>
        <dbReference type="PROSITE" id="PS51194"/>
    </source>
</evidence>
<organism evidence="13 14">
    <name type="scientific">Serendipita indica (strain DSM 11827)</name>
    <name type="common">Root endophyte fungus</name>
    <name type="synonym">Piriformospora indica</name>
    <dbReference type="NCBI Taxonomy" id="1109443"/>
    <lineage>
        <taxon>Eukaryota</taxon>
        <taxon>Fungi</taxon>
        <taxon>Dikarya</taxon>
        <taxon>Basidiomycota</taxon>
        <taxon>Agaricomycotina</taxon>
        <taxon>Agaricomycetes</taxon>
        <taxon>Sebacinales</taxon>
        <taxon>Serendipitaceae</taxon>
        <taxon>Serendipita</taxon>
    </lineage>
</organism>
<feature type="domain" description="DEAD-box RNA helicase Q" evidence="12">
    <location>
        <begin position="72"/>
        <end position="100"/>
    </location>
</feature>
<dbReference type="SMART" id="SM00490">
    <property type="entry name" value="HELICc"/>
    <property type="match status" value="1"/>
</dbReference>
<evidence type="ECO:0000256" key="8">
    <source>
        <dbReference type="PROSITE-ProRule" id="PRU00552"/>
    </source>
</evidence>
<dbReference type="GO" id="GO:0005524">
    <property type="term" value="F:ATP binding"/>
    <property type="evidence" value="ECO:0007669"/>
    <property type="project" value="UniProtKB-KW"/>
</dbReference>
<dbReference type="PROSITE" id="PS51195">
    <property type="entry name" value="Q_MOTIF"/>
    <property type="match status" value="1"/>
</dbReference>
<evidence type="ECO:0000256" key="4">
    <source>
        <dbReference type="ARBA" id="ARBA00022806"/>
    </source>
</evidence>
<evidence type="ECO:0000256" key="2">
    <source>
        <dbReference type="ARBA" id="ARBA00022741"/>
    </source>
</evidence>
<dbReference type="InterPro" id="IPR001650">
    <property type="entry name" value="Helicase_C-like"/>
</dbReference>
<dbReference type="OMA" id="IAAETRW"/>
<dbReference type="PROSITE" id="PS00039">
    <property type="entry name" value="DEAD_ATP_HELICASE"/>
    <property type="match status" value="1"/>
</dbReference>
<comment type="similarity">
    <text evidence="9">Belongs to the DEAD box helicase family.</text>
</comment>
<dbReference type="InterPro" id="IPR014001">
    <property type="entry name" value="Helicase_ATP-bd"/>
</dbReference>
<dbReference type="SMART" id="SM00487">
    <property type="entry name" value="DEXDc"/>
    <property type="match status" value="1"/>
</dbReference>
<dbReference type="Proteomes" id="UP000007148">
    <property type="component" value="Unassembled WGS sequence"/>
</dbReference>
<dbReference type="AlphaFoldDB" id="G4TDG3"/>
<evidence type="ECO:0000259" key="10">
    <source>
        <dbReference type="PROSITE" id="PS51192"/>
    </source>
</evidence>
<keyword evidence="4 9" id="KW-0347">Helicase</keyword>
<dbReference type="CDD" id="cd17963">
    <property type="entry name" value="DEADc_DDX19_DDX25"/>
    <property type="match status" value="1"/>
</dbReference>
<feature type="short sequence motif" description="Q motif" evidence="8">
    <location>
        <begin position="72"/>
        <end position="100"/>
    </location>
</feature>
<dbReference type="HOGENOM" id="CLU_003041_1_0_1"/>
<evidence type="ECO:0000256" key="1">
    <source>
        <dbReference type="ARBA" id="ARBA00012552"/>
    </source>
</evidence>
<keyword evidence="6" id="KW-0694">RNA-binding</keyword>
<evidence type="ECO:0000256" key="3">
    <source>
        <dbReference type="ARBA" id="ARBA00022801"/>
    </source>
</evidence>
<dbReference type="Gene3D" id="3.40.50.300">
    <property type="entry name" value="P-loop containing nucleotide triphosphate hydrolases"/>
    <property type="match status" value="2"/>
</dbReference>
<comment type="catalytic activity">
    <reaction evidence="7">
        <text>ATP + H2O = ADP + phosphate + H(+)</text>
        <dbReference type="Rhea" id="RHEA:13065"/>
        <dbReference type="ChEBI" id="CHEBI:15377"/>
        <dbReference type="ChEBI" id="CHEBI:15378"/>
        <dbReference type="ChEBI" id="CHEBI:30616"/>
        <dbReference type="ChEBI" id="CHEBI:43474"/>
        <dbReference type="ChEBI" id="CHEBI:456216"/>
        <dbReference type="EC" id="3.6.4.13"/>
    </reaction>
</comment>
<evidence type="ECO:0000313" key="13">
    <source>
        <dbReference type="EMBL" id="CCA69365.1"/>
    </source>
</evidence>
<dbReference type="FunCoup" id="G4TDG3">
    <property type="interactions" value="335"/>
</dbReference>
<dbReference type="PROSITE" id="PS51194">
    <property type="entry name" value="HELICASE_CTER"/>
    <property type="match status" value="1"/>
</dbReference>
<dbReference type="PANTHER" id="PTHR47958">
    <property type="entry name" value="ATP-DEPENDENT RNA HELICASE DBP3"/>
    <property type="match status" value="1"/>
</dbReference>
<dbReference type="SUPFAM" id="SSF52540">
    <property type="entry name" value="P-loop containing nucleoside triphosphate hydrolases"/>
    <property type="match status" value="1"/>
</dbReference>
<dbReference type="InParanoid" id="G4TDG3"/>
<dbReference type="InterPro" id="IPR000629">
    <property type="entry name" value="RNA-helicase_DEAD-box_CS"/>
</dbReference>
<name>G4TDG3_SERID</name>
<evidence type="ECO:0000259" key="12">
    <source>
        <dbReference type="PROSITE" id="PS51195"/>
    </source>
</evidence>
<keyword evidence="3 9" id="KW-0378">Hydrolase</keyword>
<proteinExistence type="inferred from homology"/>
<dbReference type="CDD" id="cd18787">
    <property type="entry name" value="SF2_C_DEAD"/>
    <property type="match status" value="1"/>
</dbReference>